<dbReference type="Pfam" id="PF00400">
    <property type="entry name" value="WD40"/>
    <property type="match status" value="3"/>
</dbReference>
<dbReference type="EMBL" id="JAOPGA020001688">
    <property type="protein sequence ID" value="KAL0490470.1"/>
    <property type="molecule type" value="Genomic_DNA"/>
</dbReference>
<dbReference type="InterPro" id="IPR044536">
    <property type="entry name" value="PEX7"/>
</dbReference>
<keyword evidence="3" id="KW-0813">Transport</keyword>
<keyword evidence="11" id="KW-1185">Reference proteome</keyword>
<dbReference type="GO" id="GO:0005782">
    <property type="term" value="C:peroxisomal matrix"/>
    <property type="evidence" value="ECO:0007669"/>
    <property type="project" value="UniProtKB-SubCell"/>
</dbReference>
<dbReference type="PANTHER" id="PTHR46027:SF1">
    <property type="entry name" value="PEROXISOMAL TARGETING SIGNAL 2 RECEPTOR"/>
    <property type="match status" value="1"/>
</dbReference>
<dbReference type="Proteomes" id="UP001431209">
    <property type="component" value="Unassembled WGS sequence"/>
</dbReference>
<dbReference type="Gene3D" id="2.130.10.10">
    <property type="entry name" value="YVTN repeat-like/Quinoprotein amine dehydrogenase"/>
    <property type="match status" value="1"/>
</dbReference>
<keyword evidence="9" id="KW-0853">WD repeat</keyword>
<feature type="repeat" description="WD" evidence="9">
    <location>
        <begin position="253"/>
        <end position="295"/>
    </location>
</feature>
<evidence type="ECO:0000256" key="2">
    <source>
        <dbReference type="ARBA" id="ARBA00004514"/>
    </source>
</evidence>
<evidence type="ECO:0000256" key="4">
    <source>
        <dbReference type="ARBA" id="ARBA00022490"/>
    </source>
</evidence>
<dbReference type="SMART" id="SM00320">
    <property type="entry name" value="WD40"/>
    <property type="match status" value="7"/>
</dbReference>
<dbReference type="InterPro" id="IPR015943">
    <property type="entry name" value="WD40/YVTN_repeat-like_dom_sf"/>
</dbReference>
<comment type="subcellular location">
    <subcellularLocation>
        <location evidence="2">Cytoplasm</location>
        <location evidence="2">Cytosol</location>
    </subcellularLocation>
    <subcellularLocation>
        <location evidence="1">Peroxisome matrix</location>
    </subcellularLocation>
</comment>
<evidence type="ECO:0000256" key="9">
    <source>
        <dbReference type="PROSITE-ProRule" id="PRU00221"/>
    </source>
</evidence>
<gene>
    <name evidence="10" type="ORF">AKO1_009513</name>
</gene>
<dbReference type="SUPFAM" id="SSF50978">
    <property type="entry name" value="WD40 repeat-like"/>
    <property type="match status" value="1"/>
</dbReference>
<evidence type="ECO:0000256" key="6">
    <source>
        <dbReference type="ARBA" id="ARBA00023140"/>
    </source>
</evidence>
<proteinExistence type="inferred from homology"/>
<protein>
    <recommendedName>
        <fullName evidence="8">Peroxin-7</fullName>
    </recommendedName>
</protein>
<sequence length="362" mass="41456">MNGVHIQKLEYDVNDVQFSTYYQNVFCCGTFDYNGWFHDGNLYVLRLKNDVNEESRQNNLSTEILAKCPNKIGINAIVWSEKYVSSVACANHDGSVTVWDVNKTKRQVTVQAEKGHALHSIDWNHLDYNYLLCGSASSRVKLFDLNNFEIILATFAEHSRTINDVKWNNNNRDEFATVSEDGLCKIWDRRSKTQTSVNTLLDRKQPTALKCCDWHKRDDWLLAVGNIYDQVVIWDTRNSLQPLTRRYAHGSKSKSNKSSVTDIKFDFKQPDRLMTCADDRTVRVWNTKGGTIYLTNEHLVHREKVHAVDWNPHDPDVICSASADGTCVSASLSQITQVNEFQDIDGQLKVRRTHYVSGGQNV</sequence>
<dbReference type="GO" id="GO:0005829">
    <property type="term" value="C:cytosol"/>
    <property type="evidence" value="ECO:0007669"/>
    <property type="project" value="UniProtKB-SubCell"/>
</dbReference>
<dbReference type="PROSITE" id="PS50082">
    <property type="entry name" value="WD_REPEATS_2"/>
    <property type="match status" value="2"/>
</dbReference>
<evidence type="ECO:0000256" key="8">
    <source>
        <dbReference type="ARBA" id="ARBA00032565"/>
    </source>
</evidence>
<evidence type="ECO:0000256" key="7">
    <source>
        <dbReference type="ARBA" id="ARBA00024017"/>
    </source>
</evidence>
<reference evidence="10 11" key="1">
    <citation type="submission" date="2024-03" db="EMBL/GenBank/DDBJ databases">
        <title>The Acrasis kona genome and developmental transcriptomes reveal deep origins of eukaryotic multicellular pathways.</title>
        <authorList>
            <person name="Sheikh S."/>
            <person name="Fu C.-J."/>
            <person name="Brown M.W."/>
            <person name="Baldauf S.L."/>
        </authorList>
    </citation>
    <scope>NUCLEOTIDE SEQUENCE [LARGE SCALE GENOMIC DNA]</scope>
    <source>
        <strain evidence="10 11">ATCC MYA-3509</strain>
    </source>
</reference>
<evidence type="ECO:0000256" key="1">
    <source>
        <dbReference type="ARBA" id="ARBA00004253"/>
    </source>
</evidence>
<feature type="repeat" description="WD" evidence="9">
    <location>
        <begin position="155"/>
        <end position="197"/>
    </location>
</feature>
<keyword evidence="6" id="KW-0576">Peroxisome</keyword>
<accession>A0AAW2ZNW0</accession>
<evidence type="ECO:0000313" key="11">
    <source>
        <dbReference type="Proteomes" id="UP001431209"/>
    </source>
</evidence>
<comment type="similarity">
    <text evidence="7">Belongs to the WD repeat peroxin-7 family.</text>
</comment>
<dbReference type="PANTHER" id="PTHR46027">
    <property type="entry name" value="PEROXISOMAL TARGETING SIGNAL 2 RECEPTOR"/>
    <property type="match status" value="1"/>
</dbReference>
<dbReference type="InterPro" id="IPR036322">
    <property type="entry name" value="WD40_repeat_dom_sf"/>
</dbReference>
<keyword evidence="4" id="KW-0963">Cytoplasm</keyword>
<keyword evidence="5" id="KW-0653">Protein transport</keyword>
<dbReference type="InterPro" id="IPR001680">
    <property type="entry name" value="WD40_rpt"/>
</dbReference>
<dbReference type="GO" id="GO:0005053">
    <property type="term" value="F:peroxisome matrix targeting signal-2 binding"/>
    <property type="evidence" value="ECO:0007669"/>
    <property type="project" value="InterPro"/>
</dbReference>
<evidence type="ECO:0000256" key="5">
    <source>
        <dbReference type="ARBA" id="ARBA00022927"/>
    </source>
</evidence>
<dbReference type="GO" id="GO:0016558">
    <property type="term" value="P:protein import into peroxisome matrix"/>
    <property type="evidence" value="ECO:0007669"/>
    <property type="project" value="InterPro"/>
</dbReference>
<organism evidence="10 11">
    <name type="scientific">Acrasis kona</name>
    <dbReference type="NCBI Taxonomy" id="1008807"/>
    <lineage>
        <taxon>Eukaryota</taxon>
        <taxon>Discoba</taxon>
        <taxon>Heterolobosea</taxon>
        <taxon>Tetramitia</taxon>
        <taxon>Eutetramitia</taxon>
        <taxon>Acrasidae</taxon>
        <taxon>Acrasis</taxon>
    </lineage>
</organism>
<comment type="caution">
    <text evidence="10">The sequence shown here is derived from an EMBL/GenBank/DDBJ whole genome shotgun (WGS) entry which is preliminary data.</text>
</comment>
<evidence type="ECO:0000313" key="10">
    <source>
        <dbReference type="EMBL" id="KAL0490470.1"/>
    </source>
</evidence>
<dbReference type="AlphaFoldDB" id="A0AAW2ZNW0"/>
<name>A0AAW2ZNW0_9EUKA</name>
<evidence type="ECO:0000256" key="3">
    <source>
        <dbReference type="ARBA" id="ARBA00022448"/>
    </source>
</evidence>